<accession>W3V1Y3</accession>
<proteinExistence type="predicted"/>
<sequence>MPTYKNQEKTDKSWLKGNSQRLLAYNQLPKDYYVNLPSSIYFLYQPNR</sequence>
<keyword evidence="2" id="KW-1185">Reference proteome</keyword>
<evidence type="ECO:0000313" key="1">
    <source>
        <dbReference type="EMBL" id="ETS29946.1"/>
    </source>
</evidence>
<comment type="caution">
    <text evidence="1">The sequence shown here is derived from an EMBL/GenBank/DDBJ whole genome shotgun (WGS) entry which is preliminary data.</text>
</comment>
<evidence type="ECO:0000313" key="2">
    <source>
        <dbReference type="Proteomes" id="UP000018957"/>
    </source>
</evidence>
<organism evidence="1 2">
    <name type="scientific">Photorhabdus khanii NC19</name>
    <dbReference type="NCBI Taxonomy" id="1004151"/>
    <lineage>
        <taxon>Bacteria</taxon>
        <taxon>Pseudomonadati</taxon>
        <taxon>Pseudomonadota</taxon>
        <taxon>Gammaproteobacteria</taxon>
        <taxon>Enterobacterales</taxon>
        <taxon>Morganellaceae</taxon>
        <taxon>Photorhabdus</taxon>
    </lineage>
</organism>
<reference evidence="1 2" key="1">
    <citation type="submission" date="2013-11" db="EMBL/GenBank/DDBJ databases">
        <title>Elucidation of the Photorhabdus temperata genome and generation of transposon mutant library to identify motility mutants.</title>
        <authorList>
            <person name="Hurst S.G.IV."/>
            <person name="Micheals B."/>
            <person name="Abebe-Akele F."/>
            <person name="Rowedder H."/>
            <person name="Bullock H."/>
            <person name="Jackobeck R."/>
            <person name="Janicki E."/>
            <person name="Tisa L.S."/>
        </authorList>
    </citation>
    <scope>NUCLEOTIDE SEQUENCE [LARGE SCALE GENOMIC DNA]</scope>
    <source>
        <strain evidence="1 2">NC19</strain>
    </source>
</reference>
<protein>
    <submittedName>
        <fullName evidence="1">Uncharacterized protein</fullName>
    </submittedName>
</protein>
<gene>
    <name evidence="1" type="ORF">PTE_03276</name>
</gene>
<dbReference type="Proteomes" id="UP000018957">
    <property type="component" value="Unassembled WGS sequence"/>
</dbReference>
<dbReference type="EMBL" id="AYSJ01000014">
    <property type="protein sequence ID" value="ETS29946.1"/>
    <property type="molecule type" value="Genomic_DNA"/>
</dbReference>
<name>W3V1Y3_9GAMM</name>
<dbReference type="AlphaFoldDB" id="W3V1Y3"/>